<evidence type="ECO:0000313" key="2">
    <source>
        <dbReference type="EMBL" id="CAL1679846.1"/>
    </source>
</evidence>
<accession>A0AAV2NL96</accession>
<feature type="region of interest" description="Disordered" evidence="1">
    <location>
        <begin position="1"/>
        <end position="23"/>
    </location>
</feature>
<evidence type="ECO:0000256" key="1">
    <source>
        <dbReference type="SAM" id="MobiDB-lite"/>
    </source>
</evidence>
<keyword evidence="3" id="KW-1185">Reference proteome</keyword>
<proteinExistence type="predicted"/>
<evidence type="ECO:0000313" key="3">
    <source>
        <dbReference type="Proteomes" id="UP001497644"/>
    </source>
</evidence>
<dbReference type="Proteomes" id="UP001497644">
    <property type="component" value="Chromosome 2"/>
</dbReference>
<sequence length="76" mass="8975">MISTRIIRKKEDASRTSRKMGTKEDVQLSNVLQTQRLYSLCHLVDDVFHLMPQKTLRMHSPRKFVTVVIYLPNRFA</sequence>
<dbReference type="EMBL" id="OZ034825">
    <property type="protein sequence ID" value="CAL1679846.1"/>
    <property type="molecule type" value="Genomic_DNA"/>
</dbReference>
<feature type="compositionally biased region" description="Basic and acidic residues" evidence="1">
    <location>
        <begin position="9"/>
        <end position="23"/>
    </location>
</feature>
<name>A0AAV2NL96_9HYME</name>
<dbReference type="AlphaFoldDB" id="A0AAV2NL96"/>
<reference evidence="2" key="1">
    <citation type="submission" date="2024-04" db="EMBL/GenBank/DDBJ databases">
        <authorList>
            <consortium name="Molecular Ecology Group"/>
        </authorList>
    </citation>
    <scope>NUCLEOTIDE SEQUENCE</scope>
</reference>
<gene>
    <name evidence="2" type="ORF">LPLAT_LOCUS5963</name>
</gene>
<protein>
    <submittedName>
        <fullName evidence="2">Uncharacterized protein</fullName>
    </submittedName>
</protein>
<organism evidence="2 3">
    <name type="scientific">Lasius platythorax</name>
    <dbReference type="NCBI Taxonomy" id="488582"/>
    <lineage>
        <taxon>Eukaryota</taxon>
        <taxon>Metazoa</taxon>
        <taxon>Ecdysozoa</taxon>
        <taxon>Arthropoda</taxon>
        <taxon>Hexapoda</taxon>
        <taxon>Insecta</taxon>
        <taxon>Pterygota</taxon>
        <taxon>Neoptera</taxon>
        <taxon>Endopterygota</taxon>
        <taxon>Hymenoptera</taxon>
        <taxon>Apocrita</taxon>
        <taxon>Aculeata</taxon>
        <taxon>Formicoidea</taxon>
        <taxon>Formicidae</taxon>
        <taxon>Formicinae</taxon>
        <taxon>Lasius</taxon>
        <taxon>Lasius</taxon>
    </lineage>
</organism>